<dbReference type="RefSeq" id="WP_210510336.1">
    <property type="nucleotide sequence ID" value="NZ_JAFIDN010000002.1"/>
</dbReference>
<dbReference type="EMBL" id="JAFIDN010000002">
    <property type="protein sequence ID" value="MBP3191653.1"/>
    <property type="molecule type" value="Genomic_DNA"/>
</dbReference>
<dbReference type="HAMAP" id="MF_00315">
    <property type="entry name" value="DXP_synth"/>
    <property type="match status" value="1"/>
</dbReference>
<dbReference type="Pfam" id="PF02780">
    <property type="entry name" value="Transketolase_C"/>
    <property type="match status" value="1"/>
</dbReference>
<evidence type="ECO:0000256" key="7">
    <source>
        <dbReference type="ARBA" id="ARBA00022977"/>
    </source>
</evidence>
<proteinExistence type="inferred from homology"/>
<dbReference type="PROSITE" id="PS00802">
    <property type="entry name" value="TRANSKETOLASE_2"/>
    <property type="match status" value="1"/>
</dbReference>
<keyword evidence="7 11" id="KW-0784">Thiamine biosynthesis</keyword>
<dbReference type="Gene3D" id="3.40.50.970">
    <property type="match status" value="2"/>
</dbReference>
<comment type="caution">
    <text evidence="13">The sequence shown here is derived from an EMBL/GenBank/DDBJ whole genome shotgun (WGS) entry which is preliminary data.</text>
</comment>
<gene>
    <name evidence="11" type="primary">dxs</name>
    <name evidence="13" type="ORF">NATSA_03145</name>
</gene>
<dbReference type="GO" id="GO:0008661">
    <property type="term" value="F:1-deoxy-D-xylulose-5-phosphate synthase activity"/>
    <property type="evidence" value="ECO:0007669"/>
    <property type="project" value="UniProtKB-UniRule"/>
</dbReference>
<keyword evidence="4 11" id="KW-0808">Transferase</keyword>
<dbReference type="InterPro" id="IPR009014">
    <property type="entry name" value="Transketo_C/PFOR_II"/>
</dbReference>
<dbReference type="UniPathway" id="UPA00064">
    <property type="reaction ID" value="UER00091"/>
</dbReference>
<dbReference type="GO" id="GO:0000287">
    <property type="term" value="F:magnesium ion binding"/>
    <property type="evidence" value="ECO:0007669"/>
    <property type="project" value="UniProtKB-UniRule"/>
</dbReference>
<dbReference type="InterPro" id="IPR020826">
    <property type="entry name" value="Transketolase_BS"/>
</dbReference>
<evidence type="ECO:0000256" key="1">
    <source>
        <dbReference type="ARBA" id="ARBA00004980"/>
    </source>
</evidence>
<dbReference type="PANTHER" id="PTHR43322">
    <property type="entry name" value="1-D-DEOXYXYLULOSE 5-PHOSPHATE SYNTHASE-RELATED"/>
    <property type="match status" value="1"/>
</dbReference>
<keyword evidence="14" id="KW-1185">Reference proteome</keyword>
<comment type="similarity">
    <text evidence="2 11">Belongs to the transketolase family. DXPS subfamily.</text>
</comment>
<evidence type="ECO:0000256" key="3">
    <source>
        <dbReference type="ARBA" id="ARBA00011738"/>
    </source>
</evidence>
<dbReference type="PANTHER" id="PTHR43322:SF5">
    <property type="entry name" value="1-DEOXY-D-XYLULOSE-5-PHOSPHATE SYNTHASE, CHLOROPLASTIC"/>
    <property type="match status" value="1"/>
</dbReference>
<organism evidence="13 14">
    <name type="scientific">Natronogracilivirga saccharolytica</name>
    <dbReference type="NCBI Taxonomy" id="2812953"/>
    <lineage>
        <taxon>Bacteria</taxon>
        <taxon>Pseudomonadati</taxon>
        <taxon>Balneolota</taxon>
        <taxon>Balneolia</taxon>
        <taxon>Balneolales</taxon>
        <taxon>Cyclonatronaceae</taxon>
        <taxon>Natronogracilivirga</taxon>
    </lineage>
</organism>
<dbReference type="InterPro" id="IPR005477">
    <property type="entry name" value="Dxylulose-5-P_synthase"/>
</dbReference>
<dbReference type="InterPro" id="IPR033248">
    <property type="entry name" value="Transketolase_C"/>
</dbReference>
<sequence>MNNYKAVPGPLLSTINSPDDLKKVSADQLPQVCQELRDFIIDTVSVHGGHFGASLGVVELTTALHYVYDTPEDQLVWDVGHQAYGHKILTGRRDDFHTNRKYLGLSGFPKRTESPYDTFGVGHSSTSISAGLGMSVARDLLQKNNEVVAVIGDGAMTAGMAFEAMNNAGVQNSDLLVILNDNRMSIDPNVGALNEYLADITTTQTFNKMRDDLYNMLGYFKGAGEKMRKMASRMEAALTTALTPGSLFRSLGFKYYGPVDGHNVKNLARQLHDLKKVSGPKLLHVVTVKGKGFAPAERDQVKWHASGSPFDKVTGNSLAKKSNDKPVPKYQDVFADSLIELAKKNELITGITAAMPSGTSMLKMMEEIPDRAFDVGIAEQHAVTFAAGLATQGLKPFVAIYSTFLQRGYDQVVHDVAIQNLPVVFCMDRAGVAGADGPTHHGLFDVSYMRCLPNVVVSAPMDEQDLRNLMYTASRYGEGPFSIRYPRGAATGMKVSPEFEYITPGKGRTIAEGEDIAILSFGTIGNYAAEALDELKIAGISAGLYDMRFAKPLDTELLDDISRKYRHIITIEDAARFGGFGSAVAEYYSDKEDRPVQVIMGVEDRVVEHGTQKELHRELGLDAQGIVEQAKLLMEKQTSRL</sequence>
<evidence type="ECO:0000256" key="2">
    <source>
        <dbReference type="ARBA" id="ARBA00011081"/>
    </source>
</evidence>
<dbReference type="Gene3D" id="3.40.50.920">
    <property type="match status" value="1"/>
</dbReference>
<evidence type="ECO:0000313" key="14">
    <source>
        <dbReference type="Proteomes" id="UP000673975"/>
    </source>
</evidence>
<dbReference type="NCBIfam" id="NF003933">
    <property type="entry name" value="PRK05444.2-2"/>
    <property type="match status" value="1"/>
</dbReference>
<protein>
    <recommendedName>
        <fullName evidence="11">1-deoxy-D-xylulose-5-phosphate synthase</fullName>
        <ecNumber evidence="11">2.2.1.7</ecNumber>
    </recommendedName>
    <alternativeName>
        <fullName evidence="11">1-deoxyxylulose-5-phosphate synthase</fullName>
        <shortName evidence="11">DXP synthase</shortName>
        <shortName evidence="11">DXPS</shortName>
    </alternativeName>
</protein>
<feature type="binding site" evidence="11">
    <location>
        <position position="182"/>
    </location>
    <ligand>
        <name>thiamine diphosphate</name>
        <dbReference type="ChEBI" id="CHEBI:58937"/>
    </ligand>
</feature>
<keyword evidence="9 11" id="KW-0414">Isoprene biosynthesis</keyword>
<dbReference type="GO" id="GO:0030976">
    <property type="term" value="F:thiamine pyrophosphate binding"/>
    <property type="evidence" value="ECO:0007669"/>
    <property type="project" value="UniProtKB-UniRule"/>
</dbReference>
<dbReference type="SMART" id="SM00861">
    <property type="entry name" value="Transket_pyr"/>
    <property type="match status" value="1"/>
</dbReference>
<evidence type="ECO:0000256" key="9">
    <source>
        <dbReference type="ARBA" id="ARBA00023229"/>
    </source>
</evidence>
<comment type="subunit">
    <text evidence="3 11">Homodimer.</text>
</comment>
<name>A0A8J7S459_9BACT</name>
<evidence type="ECO:0000256" key="8">
    <source>
        <dbReference type="ARBA" id="ARBA00023052"/>
    </source>
</evidence>
<dbReference type="InterPro" id="IPR005475">
    <property type="entry name" value="Transketolase-like_Pyr-bd"/>
</dbReference>
<dbReference type="GO" id="GO:0009228">
    <property type="term" value="P:thiamine biosynthetic process"/>
    <property type="evidence" value="ECO:0007669"/>
    <property type="project" value="UniProtKB-UniRule"/>
</dbReference>
<dbReference type="Pfam" id="PF02779">
    <property type="entry name" value="Transket_pyr"/>
    <property type="match status" value="1"/>
</dbReference>
<dbReference type="FunFam" id="3.40.50.970:FF:000005">
    <property type="entry name" value="1-deoxy-D-xylulose-5-phosphate synthase"/>
    <property type="match status" value="1"/>
</dbReference>
<evidence type="ECO:0000256" key="11">
    <source>
        <dbReference type="HAMAP-Rule" id="MF_00315"/>
    </source>
</evidence>
<feature type="binding site" evidence="11">
    <location>
        <position position="81"/>
    </location>
    <ligand>
        <name>thiamine diphosphate</name>
        <dbReference type="ChEBI" id="CHEBI:58937"/>
    </ligand>
</feature>
<dbReference type="EC" id="2.2.1.7" evidence="11"/>
<feature type="binding site" evidence="11">
    <location>
        <begin position="122"/>
        <end position="124"/>
    </location>
    <ligand>
        <name>thiamine diphosphate</name>
        <dbReference type="ChEBI" id="CHEBI:58937"/>
    </ligand>
</feature>
<comment type="catalytic activity">
    <reaction evidence="11">
        <text>D-glyceraldehyde 3-phosphate + pyruvate + H(+) = 1-deoxy-D-xylulose 5-phosphate + CO2</text>
        <dbReference type="Rhea" id="RHEA:12605"/>
        <dbReference type="ChEBI" id="CHEBI:15361"/>
        <dbReference type="ChEBI" id="CHEBI:15378"/>
        <dbReference type="ChEBI" id="CHEBI:16526"/>
        <dbReference type="ChEBI" id="CHEBI:57792"/>
        <dbReference type="ChEBI" id="CHEBI:59776"/>
        <dbReference type="EC" id="2.2.1.7"/>
    </reaction>
</comment>
<evidence type="ECO:0000256" key="10">
    <source>
        <dbReference type="ARBA" id="ARBA00055605"/>
    </source>
</evidence>
<feature type="binding site" evidence="11">
    <location>
        <position position="182"/>
    </location>
    <ligand>
        <name>Mg(2+)</name>
        <dbReference type="ChEBI" id="CHEBI:18420"/>
    </ligand>
</feature>
<dbReference type="NCBIfam" id="TIGR00204">
    <property type="entry name" value="dxs"/>
    <property type="match status" value="1"/>
</dbReference>
<dbReference type="GO" id="GO:0019288">
    <property type="term" value="P:isopentenyl diphosphate biosynthetic process, methylerythritol 4-phosphate pathway"/>
    <property type="evidence" value="ECO:0007669"/>
    <property type="project" value="TreeGrafter"/>
</dbReference>
<feature type="binding site" evidence="11">
    <location>
        <position position="293"/>
    </location>
    <ligand>
        <name>thiamine diphosphate</name>
        <dbReference type="ChEBI" id="CHEBI:58937"/>
    </ligand>
</feature>
<accession>A0A8J7S459</accession>
<evidence type="ECO:0000259" key="12">
    <source>
        <dbReference type="SMART" id="SM00861"/>
    </source>
</evidence>
<dbReference type="PROSITE" id="PS00801">
    <property type="entry name" value="TRANSKETOLASE_1"/>
    <property type="match status" value="1"/>
</dbReference>
<evidence type="ECO:0000256" key="5">
    <source>
        <dbReference type="ARBA" id="ARBA00022723"/>
    </source>
</evidence>
<feature type="binding site" evidence="11">
    <location>
        <begin position="154"/>
        <end position="155"/>
    </location>
    <ligand>
        <name>thiamine diphosphate</name>
        <dbReference type="ChEBI" id="CHEBI:58937"/>
    </ligand>
</feature>
<comment type="function">
    <text evidence="10 11">Catalyzes the acyloin condensation reaction between C atoms 2 and 3 of pyruvate and glyceraldehyde 3-phosphate to yield 1-deoxy-D-xylulose-5-phosphate (DXP).</text>
</comment>
<dbReference type="SUPFAM" id="SSF52922">
    <property type="entry name" value="TK C-terminal domain-like"/>
    <property type="match status" value="1"/>
</dbReference>
<feature type="binding site" evidence="11">
    <location>
        <position position="379"/>
    </location>
    <ligand>
        <name>thiamine diphosphate</name>
        <dbReference type="ChEBI" id="CHEBI:58937"/>
    </ligand>
</feature>
<evidence type="ECO:0000256" key="4">
    <source>
        <dbReference type="ARBA" id="ARBA00022679"/>
    </source>
</evidence>
<dbReference type="CDD" id="cd07033">
    <property type="entry name" value="TPP_PYR_DXS_TK_like"/>
    <property type="match status" value="1"/>
</dbReference>
<keyword evidence="8 11" id="KW-0786">Thiamine pyrophosphate</keyword>
<keyword evidence="5 11" id="KW-0479">Metal-binding</keyword>
<dbReference type="AlphaFoldDB" id="A0A8J7S459"/>
<comment type="pathway">
    <text evidence="1 11">Metabolic intermediate biosynthesis; 1-deoxy-D-xylulose 5-phosphate biosynthesis; 1-deoxy-D-xylulose 5-phosphate from D-glyceraldehyde 3-phosphate and pyruvate: step 1/1.</text>
</comment>
<dbReference type="InterPro" id="IPR049557">
    <property type="entry name" value="Transketolase_CS"/>
</dbReference>
<dbReference type="FunFam" id="3.40.50.920:FF:000002">
    <property type="entry name" value="1-deoxy-D-xylulose-5-phosphate synthase"/>
    <property type="match status" value="1"/>
</dbReference>
<keyword evidence="6 11" id="KW-0460">Magnesium</keyword>
<comment type="cofactor">
    <cofactor evidence="11">
        <name>thiamine diphosphate</name>
        <dbReference type="ChEBI" id="CHEBI:58937"/>
    </cofactor>
    <text evidence="11">Binds 1 thiamine pyrophosphate per subunit.</text>
</comment>
<feature type="binding site" evidence="11">
    <location>
        <position position="153"/>
    </location>
    <ligand>
        <name>Mg(2+)</name>
        <dbReference type="ChEBI" id="CHEBI:18420"/>
    </ligand>
</feature>
<dbReference type="Proteomes" id="UP000673975">
    <property type="component" value="Unassembled WGS sequence"/>
</dbReference>
<feature type="domain" description="Transketolase-like pyrimidine-binding" evidence="12">
    <location>
        <begin position="328"/>
        <end position="493"/>
    </location>
</feature>
<comment type="cofactor">
    <cofactor evidence="11">
        <name>Mg(2+)</name>
        <dbReference type="ChEBI" id="CHEBI:18420"/>
    </cofactor>
    <text evidence="11">Binds 1 Mg(2+) ion per subunit.</text>
</comment>
<dbReference type="CDD" id="cd02007">
    <property type="entry name" value="TPP_DXS"/>
    <property type="match status" value="1"/>
</dbReference>
<reference evidence="13" key="1">
    <citation type="submission" date="2021-02" db="EMBL/GenBank/DDBJ databases">
        <title>Natronogracilivirga saccharolytica gen. nov. sp. nov. a new anaerobic, haloalkiliphilic carbohydrate-fermenting bacterium from soda lake and proposing of Cyclonatronumiaceae fam. nov. in the phylum Balneolaeota.</title>
        <authorList>
            <person name="Zhilina T.N."/>
            <person name="Sorokin D.Y."/>
            <person name="Zavarzina D.G."/>
            <person name="Toshchakov S.V."/>
            <person name="Kublanov I.V."/>
        </authorList>
    </citation>
    <scope>NUCLEOTIDE SEQUENCE</scope>
    <source>
        <strain evidence="13">Z-1702</strain>
    </source>
</reference>
<dbReference type="GO" id="GO:0005829">
    <property type="term" value="C:cytosol"/>
    <property type="evidence" value="ECO:0007669"/>
    <property type="project" value="TreeGrafter"/>
</dbReference>
<evidence type="ECO:0000313" key="13">
    <source>
        <dbReference type="EMBL" id="MBP3191653.1"/>
    </source>
</evidence>
<dbReference type="InterPro" id="IPR029061">
    <property type="entry name" value="THDP-binding"/>
</dbReference>
<evidence type="ECO:0000256" key="6">
    <source>
        <dbReference type="ARBA" id="ARBA00022842"/>
    </source>
</evidence>
<dbReference type="GO" id="GO:0016114">
    <property type="term" value="P:terpenoid biosynthetic process"/>
    <property type="evidence" value="ECO:0007669"/>
    <property type="project" value="UniProtKB-UniRule"/>
</dbReference>
<dbReference type="Pfam" id="PF13292">
    <property type="entry name" value="DXP_synthase_N"/>
    <property type="match status" value="1"/>
</dbReference>
<dbReference type="SUPFAM" id="SSF52518">
    <property type="entry name" value="Thiamin diphosphate-binding fold (THDP-binding)"/>
    <property type="match status" value="2"/>
</dbReference>